<feature type="region of interest" description="Disordered" evidence="7">
    <location>
        <begin position="159"/>
        <end position="182"/>
    </location>
</feature>
<keyword evidence="3" id="KW-0677">Repeat</keyword>
<dbReference type="InterPro" id="IPR015943">
    <property type="entry name" value="WD40/YVTN_repeat-like_dom_sf"/>
</dbReference>
<dbReference type="GO" id="GO:0005930">
    <property type="term" value="C:axoneme"/>
    <property type="evidence" value="ECO:0007669"/>
    <property type="project" value="TreeGrafter"/>
</dbReference>
<feature type="domain" description="IFT140 first beta-propeller" evidence="8">
    <location>
        <begin position="2"/>
        <end position="406"/>
    </location>
</feature>
<evidence type="ECO:0000256" key="7">
    <source>
        <dbReference type="SAM" id="MobiDB-lite"/>
    </source>
</evidence>
<dbReference type="GO" id="GO:0036064">
    <property type="term" value="C:ciliary basal body"/>
    <property type="evidence" value="ECO:0007669"/>
    <property type="project" value="TreeGrafter"/>
</dbReference>
<dbReference type="Pfam" id="PF24762">
    <property type="entry name" value="TPR_IF140-IFT172"/>
    <property type="match status" value="1"/>
</dbReference>
<evidence type="ECO:0008006" key="13">
    <source>
        <dbReference type="Google" id="ProtNLM"/>
    </source>
</evidence>
<dbReference type="EMBL" id="HBJA01024892">
    <property type="protein sequence ID" value="CAE0796947.1"/>
    <property type="molecule type" value="Transcribed_RNA"/>
</dbReference>
<dbReference type="SUPFAM" id="SSF48452">
    <property type="entry name" value="TPR-like"/>
    <property type="match status" value="1"/>
</dbReference>
<dbReference type="PANTHER" id="PTHR15722:SF7">
    <property type="entry name" value="INTRAFLAGELLAR TRANSPORT PROTEIN 140 HOMOLOG"/>
    <property type="match status" value="1"/>
</dbReference>
<organism evidence="12">
    <name type="scientific">Eutreptiella gymnastica</name>
    <dbReference type="NCBI Taxonomy" id="73025"/>
    <lineage>
        <taxon>Eukaryota</taxon>
        <taxon>Discoba</taxon>
        <taxon>Euglenozoa</taxon>
        <taxon>Euglenida</taxon>
        <taxon>Spirocuta</taxon>
        <taxon>Euglenophyceae</taxon>
        <taxon>Eutreptiales</taxon>
        <taxon>Eutreptiaceae</taxon>
        <taxon>Eutreptiella</taxon>
    </lineage>
</organism>
<dbReference type="GO" id="GO:0035721">
    <property type="term" value="P:intraciliary retrograde transport"/>
    <property type="evidence" value="ECO:0007669"/>
    <property type="project" value="TreeGrafter"/>
</dbReference>
<protein>
    <recommendedName>
        <fullName evidence="13">Guanine nucleotide-binding protein subunit beta-like protein</fullName>
    </recommendedName>
</protein>
<dbReference type="SMART" id="SM00320">
    <property type="entry name" value="WD40"/>
    <property type="match status" value="6"/>
</dbReference>
<dbReference type="InterPro" id="IPR056155">
    <property type="entry name" value="Beta-prop_IFT140_2nd"/>
</dbReference>
<evidence type="ECO:0000313" key="12">
    <source>
        <dbReference type="EMBL" id="CAE0796947.1"/>
    </source>
</evidence>
<dbReference type="InterPro" id="IPR056168">
    <property type="entry name" value="TPR_IF140/IFT172/WDR19"/>
</dbReference>
<feature type="domain" description="IF140 C-terminal TPR" evidence="10">
    <location>
        <begin position="1250"/>
        <end position="1370"/>
    </location>
</feature>
<dbReference type="InterPro" id="IPR056156">
    <property type="entry name" value="TPR_IF140_C"/>
</dbReference>
<keyword evidence="2" id="KW-0853">WD repeat</keyword>
<evidence type="ECO:0000259" key="11">
    <source>
        <dbReference type="Pfam" id="PF24762"/>
    </source>
</evidence>
<dbReference type="SUPFAM" id="SSF50978">
    <property type="entry name" value="WD40 repeat-like"/>
    <property type="match status" value="2"/>
</dbReference>
<keyword evidence="6" id="KW-0966">Cell projection</keyword>
<sequence>MALFFNFKTQKSGSEPAAGILCSAWHPEFPILAVAMDNCTVSLYNEEGDKHDQNGVSRPNVHCSCLAWHPKNKLLCSGWKDGTLLFWSEEEGQRESTPIHADHAITALCWNASGTRLLTADKSGQLGVWKIDGKNRLTPMIQHKKNGAITHLAFRTRNKKSDADKGDGDNSADGLAMEDLDASPDDEKNMAAKFNKDCMFFFGGQEGIIYLADDNGNIQPSSSPLESPVAAILYYANKDGLVCLTQGMHLAYWTIDSQWQFNQVMKVKVSATQNTDGGMTQVMWVGPGLLVTSNNENVLRFWNLEKDENYLLQFPERDDKDENRKPSLEKIACIAYNRLKRVLASGTRDGRMVFWQFVGTESTVSPEDWEPYAEIDVDPGIHEIQCGPGENLLSASLQGCVSILHETILKRKMSKNNCIVQLSPECVFVETLDPPQSNHTVKSGLRIKGLDIYGRHFCVWDGKKIEVYEIEESTGPSILHSVDRVATTVAIHSDFIFLANGNRVEVHKHNMQQQTAAQNLTFSETTEGFPICMDVHGDFLVVATDKHFIKLWRLGSEAKPHGQPPYAKNLFTEPNIEITSVKINCKGSQVSILTKTKDEARHFVQSTKLHVYDVDGDKMYHYDFMAQSRFPISHCWDQEEPRLLACETRRFGVVQETPTLEDSEASSRIEVTTLFVNSDKGVMPQEPMPLDRNLTALVGLAVPNLYFYARFASTDSARDTRMEVKPIPNFEKIDCSDPKVKEALVNFSFYLTMGNMDEAYKAVKAIKDENVWHNMAQMCVKTKRLDVAEMCLGNMQDAKAARALREAKREPETEAQVAMLAIHLNMIDEAERLYKQCKRYDLLNMLYMACGKWDLALNTAENHDRIHLRTIHYTYARYHEVTGDLTGAIQEYEASRNHRYEVPRMLWENQQISELEQYVESSGDKDLLAWWAQYNESNGNYDTALNFYEQAEDILSRVRLQCFLNDMEEARALVEQTKNPIAAYHLARQFEDTDQPKEAIYFFTIAKSYRHAIMIAKDQDMETEVMQLALKANQQALMLDAAAYFEAKGMDDKAVLLYQKGGHLSKAIMLCVKGKLFDVLTSIADDLDISADPEVFIRCADFFLENEQYAKAAKMFINAKAFERALQICLEREVELTDEMAESMTLPKSDDEDNEAYRIALLKKVAKVAKIQENYHLACKKYTQAGDKMKAMQMLLKSGDKEKIMFFAQHSRQPDIYVMAANFLQNLDWHNDPEIMKTIISFYTKARALDSLATFYDACAQVEIDEYRDYEKALAALKEAQRYLSKSKVADRDTKLQQLGERIEVAERFVRARSLVKTDPDEMINVCNGLLEEKDIEQSVRVGDVFALLVEFHTSKGNNQEAYDLIEKMRDRNIVLSYYLEQNLVENVYAAMGIDTGMEEEGVDESIPEDVG</sequence>
<dbReference type="Gene3D" id="1.25.40.470">
    <property type="match status" value="2"/>
</dbReference>
<gene>
    <name evidence="12" type="ORF">EGYM00163_LOCUS8067</name>
</gene>
<keyword evidence="5" id="KW-0969">Cilium</keyword>
<feature type="domain" description="IFT140 second beta-propeller" evidence="9">
    <location>
        <begin position="627"/>
        <end position="708"/>
    </location>
</feature>
<evidence type="ECO:0000256" key="1">
    <source>
        <dbReference type="ARBA" id="ARBA00004138"/>
    </source>
</evidence>
<dbReference type="Pfam" id="PF24760">
    <property type="entry name" value="TPR_IF140_C"/>
    <property type="match status" value="1"/>
</dbReference>
<proteinExistence type="predicted"/>
<keyword evidence="4" id="KW-0802">TPR repeat</keyword>
<dbReference type="Pfam" id="PF23383">
    <property type="entry name" value="Beta-prop_IFT140_1st"/>
    <property type="match status" value="1"/>
</dbReference>
<reference evidence="12" key="1">
    <citation type="submission" date="2021-01" db="EMBL/GenBank/DDBJ databases">
        <authorList>
            <person name="Corre E."/>
            <person name="Pelletier E."/>
            <person name="Niang G."/>
            <person name="Scheremetjew M."/>
            <person name="Finn R."/>
            <person name="Kale V."/>
            <person name="Holt S."/>
            <person name="Cochrane G."/>
            <person name="Meng A."/>
            <person name="Brown T."/>
            <person name="Cohen L."/>
        </authorList>
    </citation>
    <scope>NUCLEOTIDE SEQUENCE</scope>
    <source>
        <strain evidence="12">CCMP1594</strain>
    </source>
</reference>
<dbReference type="InterPro" id="IPR011990">
    <property type="entry name" value="TPR-like_helical_dom_sf"/>
</dbReference>
<evidence type="ECO:0000259" key="9">
    <source>
        <dbReference type="Pfam" id="PF23385"/>
    </source>
</evidence>
<dbReference type="PANTHER" id="PTHR15722">
    <property type="entry name" value="IFT140/172-RELATED"/>
    <property type="match status" value="1"/>
</dbReference>
<dbReference type="FunFam" id="1.25.40.470:FF:000015">
    <property type="entry name" value="Intraflagellar transport particle protein 140"/>
    <property type="match status" value="1"/>
</dbReference>
<dbReference type="InterPro" id="IPR036322">
    <property type="entry name" value="WD40_repeat_dom_sf"/>
</dbReference>
<evidence type="ECO:0000259" key="10">
    <source>
        <dbReference type="Pfam" id="PF24760"/>
    </source>
</evidence>
<name>A0A7S4CH51_9EUGL</name>
<feature type="domain" description="IF140/IFT172/WDR19 TPR" evidence="11">
    <location>
        <begin position="754"/>
        <end position="1242"/>
    </location>
</feature>
<dbReference type="GO" id="GO:0030991">
    <property type="term" value="C:intraciliary transport particle A"/>
    <property type="evidence" value="ECO:0007669"/>
    <property type="project" value="TreeGrafter"/>
</dbReference>
<evidence type="ECO:0000256" key="3">
    <source>
        <dbReference type="ARBA" id="ARBA00022737"/>
    </source>
</evidence>
<accession>A0A7S4CH51</accession>
<dbReference type="InterPro" id="IPR001680">
    <property type="entry name" value="WD40_rpt"/>
</dbReference>
<dbReference type="Pfam" id="PF23385">
    <property type="entry name" value="Beta-prop_IFT140_2nd"/>
    <property type="match status" value="2"/>
</dbReference>
<comment type="subcellular location">
    <subcellularLocation>
        <location evidence="1">Cell projection</location>
        <location evidence="1">Cilium</location>
    </subcellularLocation>
</comment>
<dbReference type="Gene3D" id="2.130.10.10">
    <property type="entry name" value="YVTN repeat-like/Quinoprotein amine dehydrogenase"/>
    <property type="match status" value="2"/>
</dbReference>
<evidence type="ECO:0000256" key="5">
    <source>
        <dbReference type="ARBA" id="ARBA00023069"/>
    </source>
</evidence>
<feature type="domain" description="IFT140 second beta-propeller" evidence="9">
    <location>
        <begin position="417"/>
        <end position="625"/>
    </location>
</feature>
<evidence type="ECO:0000256" key="4">
    <source>
        <dbReference type="ARBA" id="ARBA00022803"/>
    </source>
</evidence>
<evidence type="ECO:0000256" key="2">
    <source>
        <dbReference type="ARBA" id="ARBA00022574"/>
    </source>
</evidence>
<feature type="compositionally biased region" description="Basic and acidic residues" evidence="7">
    <location>
        <begin position="159"/>
        <end position="168"/>
    </location>
</feature>
<evidence type="ECO:0000259" key="8">
    <source>
        <dbReference type="Pfam" id="PF23383"/>
    </source>
</evidence>
<evidence type="ECO:0000256" key="6">
    <source>
        <dbReference type="ARBA" id="ARBA00023273"/>
    </source>
</evidence>
<dbReference type="InterPro" id="IPR056154">
    <property type="entry name" value="Beta-prop_IFT140_1st"/>
</dbReference>